<evidence type="ECO:0000313" key="3">
    <source>
        <dbReference type="Proteomes" id="UP000077202"/>
    </source>
</evidence>
<name>A0A176WC87_MARPO</name>
<protein>
    <submittedName>
        <fullName evidence="2">Uncharacterized protein</fullName>
    </submittedName>
</protein>
<organism evidence="2 3">
    <name type="scientific">Marchantia polymorpha subsp. ruderalis</name>
    <dbReference type="NCBI Taxonomy" id="1480154"/>
    <lineage>
        <taxon>Eukaryota</taxon>
        <taxon>Viridiplantae</taxon>
        <taxon>Streptophyta</taxon>
        <taxon>Embryophyta</taxon>
        <taxon>Marchantiophyta</taxon>
        <taxon>Marchantiopsida</taxon>
        <taxon>Marchantiidae</taxon>
        <taxon>Marchantiales</taxon>
        <taxon>Marchantiaceae</taxon>
        <taxon>Marchantia</taxon>
    </lineage>
</organism>
<comment type="caution">
    <text evidence="2">The sequence shown here is derived from an EMBL/GenBank/DDBJ whole genome shotgun (WGS) entry which is preliminary data.</text>
</comment>
<dbReference type="EMBL" id="LVLJ01001251">
    <property type="protein sequence ID" value="OAE30747.1"/>
    <property type="molecule type" value="Genomic_DNA"/>
</dbReference>
<proteinExistence type="predicted"/>
<keyword evidence="3" id="KW-1185">Reference proteome</keyword>
<dbReference type="AlphaFoldDB" id="A0A176WC87"/>
<evidence type="ECO:0000256" key="1">
    <source>
        <dbReference type="SAM" id="MobiDB-lite"/>
    </source>
</evidence>
<gene>
    <name evidence="2" type="ORF">AXG93_2265s1040</name>
</gene>
<feature type="compositionally biased region" description="Basic and acidic residues" evidence="1">
    <location>
        <begin position="1"/>
        <end position="19"/>
    </location>
</feature>
<feature type="region of interest" description="Disordered" evidence="1">
    <location>
        <begin position="1"/>
        <end position="21"/>
    </location>
</feature>
<reference evidence="2" key="1">
    <citation type="submission" date="2016-03" db="EMBL/GenBank/DDBJ databases">
        <title>Mechanisms controlling the formation of the plant cell surface in tip-growing cells are functionally conserved among land plants.</title>
        <authorList>
            <person name="Honkanen S."/>
            <person name="Jones V.A."/>
            <person name="Morieri G."/>
            <person name="Champion C."/>
            <person name="Hetherington A.J."/>
            <person name="Kelly S."/>
            <person name="Saint-Marcoux D."/>
            <person name="Proust H."/>
            <person name="Prescott H."/>
            <person name="Dolan L."/>
        </authorList>
    </citation>
    <scope>NUCLEOTIDE SEQUENCE [LARGE SCALE GENOMIC DNA]</scope>
    <source>
        <tissue evidence="2">Whole gametophyte</tissue>
    </source>
</reference>
<evidence type="ECO:0000313" key="2">
    <source>
        <dbReference type="EMBL" id="OAE30747.1"/>
    </source>
</evidence>
<sequence length="86" mass="9501">MDRSERPATSERQGQDRGDVMAPVSPKLHLASPLAAGFIAVADIRLSLEQLFLHIFDETYWSAVTFTDSEVSLHEFLVAEAVLTVV</sequence>
<accession>A0A176WC87</accession>
<dbReference type="Proteomes" id="UP000077202">
    <property type="component" value="Unassembled WGS sequence"/>
</dbReference>